<accession>A0A7Y2E634</accession>
<evidence type="ECO:0000256" key="1">
    <source>
        <dbReference type="ARBA" id="ARBA00022490"/>
    </source>
</evidence>
<comment type="subunit">
    <text evidence="5">Heterooligomer composed of large and small subunits.</text>
</comment>
<evidence type="ECO:0000313" key="10">
    <source>
        <dbReference type="Proteomes" id="UP000547674"/>
    </source>
</evidence>
<reference evidence="9 10" key="1">
    <citation type="submission" date="2020-03" db="EMBL/GenBank/DDBJ databases">
        <title>Metabolic flexibility allows generalist bacteria to become dominant in a frequently disturbed ecosystem.</title>
        <authorList>
            <person name="Chen Y.-J."/>
            <person name="Leung P.M."/>
            <person name="Bay S.K."/>
            <person name="Hugenholtz P."/>
            <person name="Kessler A.J."/>
            <person name="Shelley G."/>
            <person name="Waite D.W."/>
            <person name="Cook P.L."/>
            <person name="Greening C."/>
        </authorList>
    </citation>
    <scope>NUCLEOTIDE SEQUENCE [LARGE SCALE GENOMIC DNA]</scope>
    <source>
        <strain evidence="9">SS_bin_28</strain>
    </source>
</reference>
<comment type="subcellular location">
    <subcellularLocation>
        <location evidence="5 6">Cytoplasm</location>
    </subcellularLocation>
</comment>
<keyword evidence="1 5" id="KW-0963">Cytoplasm</keyword>
<dbReference type="PANTHER" id="PTHR30008">
    <property type="entry name" value="EXODEOXYRIBONUCLEASE 7 LARGE SUBUNIT"/>
    <property type="match status" value="1"/>
</dbReference>
<dbReference type="GO" id="GO:0008855">
    <property type="term" value="F:exodeoxyribonuclease VII activity"/>
    <property type="evidence" value="ECO:0007669"/>
    <property type="project" value="UniProtKB-UniRule"/>
</dbReference>
<name>A0A7Y2E634_UNCEI</name>
<sequence>MAETPLFSVGSLTRAIKQQVEDEFSPIRVRGEISNFRAAASGHYYFSLKDSEAQIRAVMFRGDNVGLRFQPADGIEVEALGTVSLYPERGDLQIIVRNLIPSGVGALMQAFEKLKRQLASEGLFDDDHKQELPEFPTTIAVVTSPRGAALKDFIHVLSSRWPAATIVLVPVSVQGKEAAPRIAKALDRISRWGGADVVLLGRGGGSLEDLWAFNEEVVARAIYDCETPIISAVGHESDFTIADFVADARGATPSAAAALAVPDRRELVLSFGQTENALGRAFRRDLDRRKDQVLGLSRTYGLRRPGDFLEKESQRLDFLADQLRKTGDITLRGKVTELSTLGKRLERVHPAAQLARSRDRLSLIPATLGRALENKLSLEHSRLRERKRTLQSLDPSQVLARGYSMTLHGEKVITSGDQLNPGDEIAIQFHKHRASAKVSEVHEKSLHPSEEDEA</sequence>
<dbReference type="InterPro" id="IPR020579">
    <property type="entry name" value="Exonuc_VII_lsu_C"/>
</dbReference>
<dbReference type="AlphaFoldDB" id="A0A7Y2E634"/>
<proteinExistence type="inferred from homology"/>
<evidence type="ECO:0000256" key="3">
    <source>
        <dbReference type="ARBA" id="ARBA00022801"/>
    </source>
</evidence>
<dbReference type="GO" id="GO:0009318">
    <property type="term" value="C:exodeoxyribonuclease VII complex"/>
    <property type="evidence" value="ECO:0007669"/>
    <property type="project" value="UniProtKB-UniRule"/>
</dbReference>
<dbReference type="NCBIfam" id="TIGR00237">
    <property type="entry name" value="xseA"/>
    <property type="match status" value="1"/>
</dbReference>
<dbReference type="CDD" id="cd04489">
    <property type="entry name" value="ExoVII_LU_OBF"/>
    <property type="match status" value="1"/>
</dbReference>
<dbReference type="HAMAP" id="MF_00378">
    <property type="entry name" value="Exonuc_7_L"/>
    <property type="match status" value="1"/>
</dbReference>
<evidence type="ECO:0000256" key="2">
    <source>
        <dbReference type="ARBA" id="ARBA00022722"/>
    </source>
</evidence>
<dbReference type="EC" id="3.1.11.6" evidence="5"/>
<dbReference type="GO" id="GO:0006308">
    <property type="term" value="P:DNA catabolic process"/>
    <property type="evidence" value="ECO:0007669"/>
    <property type="project" value="UniProtKB-UniRule"/>
</dbReference>
<keyword evidence="4 5" id="KW-0269">Exonuclease</keyword>
<dbReference type="Proteomes" id="UP000547674">
    <property type="component" value="Unassembled WGS sequence"/>
</dbReference>
<comment type="function">
    <text evidence="5">Bidirectionally degrades single-stranded DNA into large acid-insoluble oligonucleotides, which are then degraded further into small acid-soluble oligonucleotides.</text>
</comment>
<evidence type="ECO:0000259" key="7">
    <source>
        <dbReference type="Pfam" id="PF02601"/>
    </source>
</evidence>
<comment type="catalytic activity">
    <reaction evidence="5 6">
        <text>Exonucleolytic cleavage in either 5'- to 3'- or 3'- to 5'-direction to yield nucleoside 5'-phosphates.</text>
        <dbReference type="EC" id="3.1.11.6"/>
    </reaction>
</comment>
<comment type="similarity">
    <text evidence="5 6">Belongs to the XseA family.</text>
</comment>
<dbReference type="GO" id="GO:0005737">
    <property type="term" value="C:cytoplasm"/>
    <property type="evidence" value="ECO:0007669"/>
    <property type="project" value="UniProtKB-SubCell"/>
</dbReference>
<gene>
    <name evidence="5 9" type="primary">xseA</name>
    <name evidence="9" type="ORF">HKN21_03910</name>
</gene>
<evidence type="ECO:0000256" key="4">
    <source>
        <dbReference type="ARBA" id="ARBA00022839"/>
    </source>
</evidence>
<dbReference type="Pfam" id="PF02601">
    <property type="entry name" value="Exonuc_VII_L"/>
    <property type="match status" value="1"/>
</dbReference>
<comment type="caution">
    <text evidence="9">The sequence shown here is derived from an EMBL/GenBank/DDBJ whole genome shotgun (WGS) entry which is preliminary data.</text>
</comment>
<evidence type="ECO:0000313" key="9">
    <source>
        <dbReference type="EMBL" id="NNF05881.1"/>
    </source>
</evidence>
<protein>
    <recommendedName>
        <fullName evidence="5">Exodeoxyribonuclease 7 large subunit</fullName>
        <ecNumber evidence="5">3.1.11.6</ecNumber>
    </recommendedName>
    <alternativeName>
        <fullName evidence="5">Exodeoxyribonuclease VII large subunit</fullName>
        <shortName evidence="5">Exonuclease VII large subunit</shortName>
    </alternativeName>
</protein>
<evidence type="ECO:0000256" key="6">
    <source>
        <dbReference type="RuleBase" id="RU004355"/>
    </source>
</evidence>
<dbReference type="Pfam" id="PF13742">
    <property type="entry name" value="tRNA_anti_2"/>
    <property type="match status" value="1"/>
</dbReference>
<feature type="domain" description="OB-fold nucleic acid binding" evidence="8">
    <location>
        <begin position="7"/>
        <end position="98"/>
    </location>
</feature>
<dbReference type="PANTHER" id="PTHR30008:SF0">
    <property type="entry name" value="EXODEOXYRIBONUCLEASE 7 LARGE SUBUNIT"/>
    <property type="match status" value="1"/>
</dbReference>
<dbReference type="GO" id="GO:0003676">
    <property type="term" value="F:nucleic acid binding"/>
    <property type="evidence" value="ECO:0007669"/>
    <property type="project" value="InterPro"/>
</dbReference>
<dbReference type="InterPro" id="IPR025824">
    <property type="entry name" value="OB-fold_nuc-bd_dom"/>
</dbReference>
<keyword evidence="2 5" id="KW-0540">Nuclease</keyword>
<evidence type="ECO:0000259" key="8">
    <source>
        <dbReference type="Pfam" id="PF13742"/>
    </source>
</evidence>
<organism evidence="9 10">
    <name type="scientific">Eiseniibacteriota bacterium</name>
    <dbReference type="NCBI Taxonomy" id="2212470"/>
    <lineage>
        <taxon>Bacteria</taxon>
        <taxon>Candidatus Eiseniibacteriota</taxon>
    </lineage>
</organism>
<dbReference type="InterPro" id="IPR003753">
    <property type="entry name" value="Exonuc_VII_L"/>
</dbReference>
<feature type="domain" description="Exonuclease VII large subunit C-terminal" evidence="7">
    <location>
        <begin position="123"/>
        <end position="436"/>
    </location>
</feature>
<keyword evidence="3 5" id="KW-0378">Hydrolase</keyword>
<evidence type="ECO:0000256" key="5">
    <source>
        <dbReference type="HAMAP-Rule" id="MF_00378"/>
    </source>
</evidence>
<dbReference type="EMBL" id="JABDJR010000146">
    <property type="protein sequence ID" value="NNF05881.1"/>
    <property type="molecule type" value="Genomic_DNA"/>
</dbReference>